<dbReference type="GO" id="GO:0003747">
    <property type="term" value="F:translation release factor activity"/>
    <property type="evidence" value="ECO:0007669"/>
    <property type="project" value="InterPro"/>
</dbReference>
<dbReference type="SUPFAM" id="SSF75620">
    <property type="entry name" value="Release factor"/>
    <property type="match status" value="1"/>
</dbReference>
<dbReference type="GO" id="GO:0005737">
    <property type="term" value="C:cytoplasm"/>
    <property type="evidence" value="ECO:0007669"/>
    <property type="project" value="UniProtKB-ARBA"/>
</dbReference>
<dbReference type="PANTHER" id="PTHR43804:SF7">
    <property type="entry name" value="LD18447P"/>
    <property type="match status" value="1"/>
</dbReference>
<dbReference type="PANTHER" id="PTHR43804">
    <property type="entry name" value="LD18447P"/>
    <property type="match status" value="1"/>
</dbReference>
<protein>
    <submittedName>
        <fullName evidence="5">Peptide release factor</fullName>
    </submittedName>
</protein>
<dbReference type="OMA" id="AVFTMMP"/>
<dbReference type="InterPro" id="IPR000352">
    <property type="entry name" value="Pep_chain_release_fac_I"/>
</dbReference>
<keyword evidence="3" id="KW-0648">Protein biosynthesis</keyword>
<dbReference type="EMBL" id="BDQF01000008">
    <property type="protein sequence ID" value="GAW80389.1"/>
    <property type="molecule type" value="Genomic_DNA"/>
</dbReference>
<organism evidence="5 6">
    <name type="scientific">Plasmodium gonderi</name>
    <dbReference type="NCBI Taxonomy" id="77519"/>
    <lineage>
        <taxon>Eukaryota</taxon>
        <taxon>Sar</taxon>
        <taxon>Alveolata</taxon>
        <taxon>Apicomplexa</taxon>
        <taxon>Aconoidasida</taxon>
        <taxon>Haemosporida</taxon>
        <taxon>Plasmodiidae</taxon>
        <taxon>Plasmodium</taxon>
        <taxon>Plasmodium (Plasmodium)</taxon>
    </lineage>
</organism>
<dbReference type="SMART" id="SM00937">
    <property type="entry name" value="PCRF"/>
    <property type="match status" value="1"/>
</dbReference>
<dbReference type="InterPro" id="IPR050057">
    <property type="entry name" value="Prokaryotic/Mito_RF"/>
</dbReference>
<dbReference type="InterPro" id="IPR045853">
    <property type="entry name" value="Pep_chain_release_fac_I_sf"/>
</dbReference>
<dbReference type="Gene3D" id="3.30.160.20">
    <property type="match status" value="1"/>
</dbReference>
<keyword evidence="6" id="KW-1185">Reference proteome</keyword>
<gene>
    <name evidence="5" type="ORF">PGO_073040</name>
</gene>
<dbReference type="AlphaFoldDB" id="A0A1Y1JCZ9"/>
<proteinExistence type="inferred from homology"/>
<comment type="caution">
    <text evidence="5">The sequence shown here is derived from an EMBL/GenBank/DDBJ whole genome shotgun (WGS) entry which is preliminary data.</text>
</comment>
<evidence type="ECO:0000259" key="4">
    <source>
        <dbReference type="SMART" id="SM00937"/>
    </source>
</evidence>
<evidence type="ECO:0000313" key="5">
    <source>
        <dbReference type="EMBL" id="GAW80389.1"/>
    </source>
</evidence>
<comment type="similarity">
    <text evidence="1">Belongs to the prokaryotic/mitochondrial release factor family.</text>
</comment>
<reference evidence="6" key="1">
    <citation type="submission" date="2017-04" db="EMBL/GenBank/DDBJ databases">
        <title>Plasmodium gonderi genome.</title>
        <authorList>
            <person name="Arisue N."/>
            <person name="Honma H."/>
            <person name="Kawai S."/>
            <person name="Tougan T."/>
            <person name="Tanabe K."/>
            <person name="Horii T."/>
        </authorList>
    </citation>
    <scope>NUCLEOTIDE SEQUENCE [LARGE SCALE GENOMIC DNA]</scope>
    <source>
        <strain evidence="6">ATCC 30045</strain>
    </source>
</reference>
<name>A0A1Y1JCZ9_PLAGO</name>
<dbReference type="OrthoDB" id="2019491at2759"/>
<sequence length="410" mass="48400">MNKICRVVILPNFFMFRKYRFCSSLSTLELTAAHRKLFIQIANSTILKTCDGRTYQKIIKIQERSKIFKSLHEELDVYEQLFQERFEIDAKETNTTIDYKQMYDRIMNDDVDMKDLMQNIHAIGNLLLLDVIDFYKTVLNKDHHLDTDEVQIEITPGVGGQEAQLFCRDLWNMYEHLCKLKNFEWKSIRGEIEEGKENSTKGMMAVVRGEQVYEHFIQENGIHRVQRVPVNSKKIHTSTSIVFVFDEKSVTNKILKKIKLEKQDLLFETKRSGGAGGQSVNKNETCVKVTHKPTNISVEMQKTSSQIQNKSMAIQALKNKLYNFYYEYEKEQFIKNKKSHKMNGDRSQKIRTYNFVHNFVMDHITNTHYPHIDQFFKGDQLLQLMYRHRQNFYQRIVDEAFASILSHTTL</sequence>
<dbReference type="Pfam" id="PF03462">
    <property type="entry name" value="PCRF"/>
    <property type="match status" value="1"/>
</dbReference>
<dbReference type="Gene3D" id="3.30.70.1660">
    <property type="match status" value="1"/>
</dbReference>
<dbReference type="RefSeq" id="XP_028542978.1">
    <property type="nucleotide sequence ID" value="XM_028687177.1"/>
</dbReference>
<evidence type="ECO:0000256" key="2">
    <source>
        <dbReference type="ARBA" id="ARBA00022481"/>
    </source>
</evidence>
<feature type="domain" description="Peptide chain release factor" evidence="4">
    <location>
        <begin position="104"/>
        <end position="219"/>
    </location>
</feature>
<dbReference type="Pfam" id="PF00472">
    <property type="entry name" value="RF-1"/>
    <property type="match status" value="1"/>
</dbReference>
<keyword evidence="2" id="KW-0488">Methylation</keyword>
<evidence type="ECO:0000256" key="1">
    <source>
        <dbReference type="ARBA" id="ARBA00010835"/>
    </source>
</evidence>
<evidence type="ECO:0000313" key="6">
    <source>
        <dbReference type="Proteomes" id="UP000195521"/>
    </source>
</evidence>
<dbReference type="InterPro" id="IPR005139">
    <property type="entry name" value="PCRF"/>
</dbReference>
<accession>A0A1Y1JCZ9</accession>
<dbReference type="GeneID" id="39747102"/>
<dbReference type="Proteomes" id="UP000195521">
    <property type="component" value="Unassembled WGS sequence"/>
</dbReference>
<evidence type="ECO:0000256" key="3">
    <source>
        <dbReference type="ARBA" id="ARBA00022917"/>
    </source>
</evidence>